<name>A0AA90Y4J9_9GAMM</name>
<organism evidence="1 2">
    <name type="scientific">Yersinia massiliensis</name>
    <dbReference type="NCBI Taxonomy" id="419257"/>
    <lineage>
        <taxon>Bacteria</taxon>
        <taxon>Pseudomonadati</taxon>
        <taxon>Pseudomonadota</taxon>
        <taxon>Gammaproteobacteria</taxon>
        <taxon>Enterobacterales</taxon>
        <taxon>Yersiniaceae</taxon>
        <taxon>Yersinia</taxon>
    </lineage>
</organism>
<proteinExistence type="predicted"/>
<dbReference type="RefSeq" id="WP_167311503.1">
    <property type="nucleotide sequence ID" value="NZ_JAASAN010000005.1"/>
</dbReference>
<protein>
    <submittedName>
        <fullName evidence="1">Uncharacterized protein</fullName>
    </submittedName>
</protein>
<sequence length="47" mass="4997">MRRKGLSSWERVSAGSISLRAAGGDGEATIFRAKARVLGRRPAARLG</sequence>
<reference evidence="1" key="1">
    <citation type="submission" date="2020-03" db="EMBL/GenBank/DDBJ databases">
        <authorList>
            <person name="Kislichkina A."/>
            <person name="Dentovskaya S."/>
            <person name="Shaikhutdinov R."/>
            <person name="Ivanov S."/>
            <person name="Sizova A."/>
            <person name="Solomentsev V."/>
            <person name="Bogun A."/>
        </authorList>
    </citation>
    <scope>NUCLEOTIDE SEQUENCE</scope>
    <source>
        <strain evidence="1">SCPM-O-B-8025</strain>
    </source>
</reference>
<gene>
    <name evidence="1" type="ORF">HB980_14670</name>
</gene>
<dbReference type="AlphaFoldDB" id="A0AA90Y4J9"/>
<evidence type="ECO:0000313" key="1">
    <source>
        <dbReference type="EMBL" id="NIL27784.1"/>
    </source>
</evidence>
<dbReference type="EMBL" id="JAASAN010000005">
    <property type="protein sequence ID" value="NIL27784.1"/>
    <property type="molecule type" value="Genomic_DNA"/>
</dbReference>
<evidence type="ECO:0000313" key="2">
    <source>
        <dbReference type="Proteomes" id="UP000698240"/>
    </source>
</evidence>
<comment type="caution">
    <text evidence="1">The sequence shown here is derived from an EMBL/GenBank/DDBJ whole genome shotgun (WGS) entry which is preliminary data.</text>
</comment>
<dbReference type="Proteomes" id="UP000698240">
    <property type="component" value="Unassembled WGS sequence"/>
</dbReference>
<accession>A0AA90Y4J9</accession>